<accession>A0A3S9I478</accession>
<dbReference type="PANTHER" id="PTHR35530">
    <property type="entry name" value="TAUTOMERASE-RELATED"/>
    <property type="match status" value="1"/>
</dbReference>
<dbReference type="EMBL" id="CP034463">
    <property type="protein sequence ID" value="AZP19164.1"/>
    <property type="molecule type" value="Genomic_DNA"/>
</dbReference>
<gene>
    <name evidence="4" type="ORF">EJC51_25690</name>
</gene>
<dbReference type="Proteomes" id="UP000280197">
    <property type="component" value="Chromosome"/>
</dbReference>
<dbReference type="SUPFAM" id="SSF55331">
    <property type="entry name" value="Tautomerase/MIF"/>
    <property type="match status" value="1"/>
</dbReference>
<organism evidence="4 5">
    <name type="scientific">Streptomyces aquilus</name>
    <dbReference type="NCBI Taxonomy" id="2548456"/>
    <lineage>
        <taxon>Bacteria</taxon>
        <taxon>Bacillati</taxon>
        <taxon>Actinomycetota</taxon>
        <taxon>Actinomycetes</taxon>
        <taxon>Kitasatosporales</taxon>
        <taxon>Streptomycetaceae</taxon>
        <taxon>Streptomyces</taxon>
    </lineage>
</organism>
<reference evidence="4 5" key="1">
    <citation type="submission" date="2018-12" db="EMBL/GenBank/DDBJ databases">
        <authorList>
            <person name="Li K."/>
        </authorList>
    </citation>
    <scope>NUCLEOTIDE SEQUENCE [LARGE SCALE GENOMIC DNA]</scope>
    <source>
        <strain evidence="5">CR22</strain>
    </source>
</reference>
<dbReference type="GO" id="GO:0016853">
    <property type="term" value="F:isomerase activity"/>
    <property type="evidence" value="ECO:0007669"/>
    <property type="project" value="UniProtKB-KW"/>
</dbReference>
<name>A0A3S9I478_9ACTN</name>
<dbReference type="InterPro" id="IPR014347">
    <property type="entry name" value="Tautomerase/MIF_sf"/>
</dbReference>
<evidence type="ECO:0000313" key="4">
    <source>
        <dbReference type="EMBL" id="AZP19164.1"/>
    </source>
</evidence>
<comment type="similarity">
    <text evidence="1">Belongs to the 4-oxalocrotonate tautomerase family.</text>
</comment>
<dbReference type="Gene3D" id="3.30.429.10">
    <property type="entry name" value="Macrophage Migration Inhibitory Factor"/>
    <property type="match status" value="1"/>
</dbReference>
<keyword evidence="2" id="KW-0413">Isomerase</keyword>
<evidence type="ECO:0000259" key="3">
    <source>
        <dbReference type="Pfam" id="PF01361"/>
    </source>
</evidence>
<dbReference type="AlphaFoldDB" id="A0A3S9I478"/>
<keyword evidence="5" id="KW-1185">Reference proteome</keyword>
<evidence type="ECO:0000313" key="5">
    <source>
        <dbReference type="Proteomes" id="UP000280197"/>
    </source>
</evidence>
<dbReference type="KEGG" id="saqu:EJC51_25690"/>
<feature type="domain" description="4-oxalocrotonate tautomerase-like" evidence="3">
    <location>
        <begin position="11"/>
        <end position="56"/>
    </location>
</feature>
<sequence>MPILSMTTWPNQTDEKCQELIEELTATVHRVIGAPLDKITVYIQEIPQNRWGEGGVLGTNPEFAELSRRRAAPVDA</sequence>
<dbReference type="RefSeq" id="WP_059194211.1">
    <property type="nucleotide sequence ID" value="NZ_CP034463.1"/>
</dbReference>
<dbReference type="Pfam" id="PF01361">
    <property type="entry name" value="Tautomerase"/>
    <property type="match status" value="1"/>
</dbReference>
<evidence type="ECO:0000256" key="2">
    <source>
        <dbReference type="ARBA" id="ARBA00023235"/>
    </source>
</evidence>
<evidence type="ECO:0000256" key="1">
    <source>
        <dbReference type="ARBA" id="ARBA00006723"/>
    </source>
</evidence>
<dbReference type="InterPro" id="IPR004370">
    <property type="entry name" value="4-OT-like_dom"/>
</dbReference>
<dbReference type="PANTHER" id="PTHR35530:SF1">
    <property type="entry name" value="2-HYDROXYMUCONATE TAUTOMERASE"/>
    <property type="match status" value="1"/>
</dbReference>
<proteinExistence type="inferred from homology"/>
<protein>
    <submittedName>
        <fullName evidence="4">Tautomerase</fullName>
    </submittedName>
</protein>